<gene>
    <name evidence="1" type="ORF">DGYR_LOCUS8202</name>
</gene>
<name>A0A7I8VWE5_9ANNE</name>
<dbReference type="AlphaFoldDB" id="A0A7I8VWE5"/>
<keyword evidence="2" id="KW-1185">Reference proteome</keyword>
<dbReference type="Gene3D" id="1.20.1070.10">
    <property type="entry name" value="Rhodopsin 7-helix transmembrane proteins"/>
    <property type="match status" value="1"/>
</dbReference>
<evidence type="ECO:0000313" key="2">
    <source>
        <dbReference type="Proteomes" id="UP000549394"/>
    </source>
</evidence>
<proteinExistence type="predicted"/>
<sequence>MRRALMELKKCLTTSDRGQQCVAVDILLTDCRHVQYDETDGNGCIIAISTIRLQSQWSVQDCINRFVALLSFSDGGLSIPTYFASLVTGKWPFMDVICQIYGTLHHVFATSMVLLLVMGCCERLDLIARIRSLSLFLKTNATNVDIDDVVKISKQLRNQYELTIRKPITSQPIIEMALPLRLRNKERLECFLEEYEGRLLTAFVNDVFTANTTFEANKSSQNLIDVLLDDKQIQDYRDLLIWQCRYYKRNHLLAFLSKALSFMADSSLPLAYVVSVIINPKRSYQEANRRNFREDEIKCCDDEDEPYQSQITRV</sequence>
<accession>A0A7I8VWE5</accession>
<reference evidence="1 2" key="1">
    <citation type="submission" date="2020-08" db="EMBL/GenBank/DDBJ databases">
        <authorList>
            <person name="Hejnol A."/>
        </authorList>
    </citation>
    <scope>NUCLEOTIDE SEQUENCE [LARGE SCALE GENOMIC DNA]</scope>
</reference>
<dbReference type="EMBL" id="CAJFCJ010000012">
    <property type="protein sequence ID" value="CAD5120046.1"/>
    <property type="molecule type" value="Genomic_DNA"/>
</dbReference>
<dbReference type="Proteomes" id="UP000549394">
    <property type="component" value="Unassembled WGS sequence"/>
</dbReference>
<comment type="caution">
    <text evidence="1">The sequence shown here is derived from an EMBL/GenBank/DDBJ whole genome shotgun (WGS) entry which is preliminary data.</text>
</comment>
<organism evidence="1 2">
    <name type="scientific">Dimorphilus gyrociliatus</name>
    <dbReference type="NCBI Taxonomy" id="2664684"/>
    <lineage>
        <taxon>Eukaryota</taxon>
        <taxon>Metazoa</taxon>
        <taxon>Spiralia</taxon>
        <taxon>Lophotrochozoa</taxon>
        <taxon>Annelida</taxon>
        <taxon>Polychaeta</taxon>
        <taxon>Polychaeta incertae sedis</taxon>
        <taxon>Dinophilidae</taxon>
        <taxon>Dimorphilus</taxon>
    </lineage>
</organism>
<protein>
    <submittedName>
        <fullName evidence="1">DgyrCDS8628</fullName>
    </submittedName>
</protein>
<evidence type="ECO:0000313" key="1">
    <source>
        <dbReference type="EMBL" id="CAD5120046.1"/>
    </source>
</evidence>